<keyword evidence="4 11" id="KW-0378">Hydrolase</keyword>
<dbReference type="GeneID" id="19108719"/>
<dbReference type="STRING" id="717646.M2N2Y9"/>
<name>M2N2Y9_BAUPA</name>
<evidence type="ECO:0000313" key="12">
    <source>
        <dbReference type="Proteomes" id="UP000011761"/>
    </source>
</evidence>
<gene>
    <name evidence="11" type="ORF">BAUCODRAFT_146874</name>
</gene>
<dbReference type="Proteomes" id="UP000011761">
    <property type="component" value="Unassembled WGS sequence"/>
</dbReference>
<dbReference type="EC" id="3.2.1.39" evidence="3"/>
<keyword evidence="7" id="KW-0961">Cell wall biogenesis/degradation</keyword>
<evidence type="ECO:0000259" key="10">
    <source>
        <dbReference type="Pfam" id="PF17652"/>
    </source>
</evidence>
<organism evidence="11 12">
    <name type="scientific">Baudoinia panamericana (strain UAMH 10762)</name>
    <name type="common">Angels' share fungus</name>
    <name type="synonym">Baudoinia compniacensis (strain UAMH 10762)</name>
    <dbReference type="NCBI Taxonomy" id="717646"/>
    <lineage>
        <taxon>Eukaryota</taxon>
        <taxon>Fungi</taxon>
        <taxon>Dikarya</taxon>
        <taxon>Ascomycota</taxon>
        <taxon>Pezizomycotina</taxon>
        <taxon>Dothideomycetes</taxon>
        <taxon>Dothideomycetidae</taxon>
        <taxon>Mycosphaerellales</taxon>
        <taxon>Teratosphaeriaceae</taxon>
        <taxon>Baudoinia</taxon>
    </lineage>
</organism>
<keyword evidence="6" id="KW-0326">Glycosidase</keyword>
<feature type="domain" description="Glycosyl hydrolase family 81 C-terminal" evidence="10">
    <location>
        <begin position="376"/>
        <end position="730"/>
    </location>
</feature>
<dbReference type="GO" id="GO:0000272">
    <property type="term" value="P:polysaccharide catabolic process"/>
    <property type="evidence" value="ECO:0007669"/>
    <property type="project" value="UniProtKB-KW"/>
</dbReference>
<feature type="domain" description="Glycosyl hydrolase family 81 N-terminal" evidence="9">
    <location>
        <begin position="39"/>
        <end position="368"/>
    </location>
</feature>
<comment type="catalytic activity">
    <reaction evidence="1">
        <text>Hydrolysis of (1-&gt;3)-beta-D-glucosidic linkages in (1-&gt;3)-beta-D-glucans.</text>
        <dbReference type="EC" id="3.2.1.39"/>
    </reaction>
</comment>
<reference evidence="11 12" key="1">
    <citation type="journal article" date="2012" name="PLoS Pathog.">
        <title>Diverse lifestyles and strategies of plant pathogenesis encoded in the genomes of eighteen Dothideomycetes fungi.</title>
        <authorList>
            <person name="Ohm R.A."/>
            <person name="Feau N."/>
            <person name="Henrissat B."/>
            <person name="Schoch C.L."/>
            <person name="Horwitz B.A."/>
            <person name="Barry K.W."/>
            <person name="Condon B.J."/>
            <person name="Copeland A.C."/>
            <person name="Dhillon B."/>
            <person name="Glaser F."/>
            <person name="Hesse C.N."/>
            <person name="Kosti I."/>
            <person name="LaButti K."/>
            <person name="Lindquist E.A."/>
            <person name="Lucas S."/>
            <person name="Salamov A.A."/>
            <person name="Bradshaw R.E."/>
            <person name="Ciuffetti L."/>
            <person name="Hamelin R.C."/>
            <person name="Kema G.H.J."/>
            <person name="Lawrence C."/>
            <person name="Scott J.A."/>
            <person name="Spatafora J.W."/>
            <person name="Turgeon B.G."/>
            <person name="de Wit P.J.G.M."/>
            <person name="Zhong S."/>
            <person name="Goodwin S.B."/>
            <person name="Grigoriev I.V."/>
        </authorList>
    </citation>
    <scope>NUCLEOTIDE SEQUENCE [LARGE SCALE GENOMIC DNA]</scope>
    <source>
        <strain evidence="11 12">UAMH 10762</strain>
    </source>
</reference>
<evidence type="ECO:0000256" key="4">
    <source>
        <dbReference type="ARBA" id="ARBA00022801"/>
    </source>
</evidence>
<dbReference type="GO" id="GO:0071555">
    <property type="term" value="P:cell wall organization"/>
    <property type="evidence" value="ECO:0007669"/>
    <property type="project" value="UniProtKB-KW"/>
</dbReference>
<evidence type="ECO:0000256" key="5">
    <source>
        <dbReference type="ARBA" id="ARBA00023277"/>
    </source>
</evidence>
<comment type="similarity">
    <text evidence="2">Belongs to the glycosyl hydrolase 81 family.</text>
</comment>
<dbReference type="Gene3D" id="1.10.287.1170">
    <property type="entry name" value="glycoside hydrolase family 81 endo-[beta] glucanase"/>
    <property type="match status" value="1"/>
</dbReference>
<evidence type="ECO:0000256" key="2">
    <source>
        <dbReference type="ARBA" id="ARBA00010730"/>
    </source>
</evidence>
<evidence type="ECO:0000256" key="7">
    <source>
        <dbReference type="ARBA" id="ARBA00023316"/>
    </source>
</evidence>
<evidence type="ECO:0000256" key="6">
    <source>
        <dbReference type="ARBA" id="ARBA00023295"/>
    </source>
</evidence>
<dbReference type="eggNOG" id="KOG2254">
    <property type="taxonomic scope" value="Eukaryota"/>
</dbReference>
<keyword evidence="5" id="KW-0119">Carbohydrate metabolism</keyword>
<protein>
    <recommendedName>
        <fullName evidence="3">glucan endo-1,3-beta-D-glucosidase</fullName>
        <ecNumber evidence="3">3.2.1.39</ecNumber>
    </recommendedName>
</protein>
<dbReference type="PANTHER" id="PTHR31983">
    <property type="entry name" value="ENDO-1,3(4)-BETA-GLUCANASE 1"/>
    <property type="match status" value="1"/>
</dbReference>
<keyword evidence="12" id="KW-1185">Reference proteome</keyword>
<evidence type="ECO:0000259" key="9">
    <source>
        <dbReference type="Pfam" id="PF03639"/>
    </source>
</evidence>
<dbReference type="KEGG" id="bcom:BAUCODRAFT_146874"/>
<evidence type="ECO:0000256" key="8">
    <source>
        <dbReference type="ARBA" id="ARBA00023326"/>
    </source>
</evidence>
<dbReference type="Pfam" id="PF17652">
    <property type="entry name" value="Glyco_hydro81C"/>
    <property type="match status" value="1"/>
</dbReference>
<dbReference type="PANTHER" id="PTHR31983:SF0">
    <property type="entry name" value="GLUCAN ENDO-1,3-BETA-D-GLUCOSIDASE 2"/>
    <property type="match status" value="1"/>
</dbReference>
<keyword evidence="8" id="KW-0624">Polysaccharide degradation</keyword>
<dbReference type="InterPro" id="IPR040451">
    <property type="entry name" value="GH81_N"/>
</dbReference>
<accession>M2N2Y9</accession>
<dbReference type="PROSITE" id="PS52008">
    <property type="entry name" value="GH81"/>
    <property type="match status" value="1"/>
</dbReference>
<dbReference type="GO" id="GO:0052861">
    <property type="term" value="F:endo-1,3(4)-beta-glucanase activity"/>
    <property type="evidence" value="ECO:0007669"/>
    <property type="project" value="InterPro"/>
</dbReference>
<dbReference type="Pfam" id="PF03639">
    <property type="entry name" value="Glyco_hydro_81"/>
    <property type="match status" value="1"/>
</dbReference>
<sequence>MTSVGPTATASVTTLQASNIFVAIATDAPPAQVTSRTDHPVPTLGIQPQQERIETNKFYANFFLGDQQAGTWTHPYSVSWSKGQGETGSWGMAISHIERDQLAGNGTADPTKDAGQVGFIAAPVGLQSLVLSAAELDTGTTLTTDSLTGFSANVNLIPSGAANPVITFPLVQGMAFVTAEYNGGTPVIESGIGIQSVMYVGAVNGGSTYKYRVTLANTFNWLIYVSPASSTYNTNAFTMLSSGEIQGPSGFGGYIQVAKVPANTADAESDYDNSAGVYATTANISGSVQGTEGSYSLSWTKAGATSRTLLMFALPHHVSSFSAATSAGITDVQLVTTTKGYATAVLADSWTLVEPNLPIDMDFLPWSPDQGSIDSVSAAAAAAINAAGTSELSQNVSAQSNVGSLYYDGKGLAKFAAIIIAVNNLAGNSSLALTGLQQLEAAFEFHVNNQMPTPLVYDAVWGGAVSVGSYGNDNSGVDFGNTYYNDHHFHFGYFVYTAAVIAYMRPAWLNEGTNKAWVNMLVRDYANPINNDPYFPFQRMFDWYHGHSWAHGLIETADGKDQESSSEDTMSIYAIKMWGQIIGDNNMEARGNLMLGLQARSLQNYYLYTSNNTVEPSWFIGNKAGGIVFENKIDHTTYFGAVPEYIEGIQMLPLLPSSTLTRTETFTSEEWDAYFGNGGLKPVAQVTGGWRGILEANRAIFDPATSYEFFSDPNFDDTYLDGGASQTWYLAFSAALGGSS</sequence>
<dbReference type="OMA" id="DTMFAYA"/>
<dbReference type="HOGENOM" id="CLU_005482_2_0_1"/>
<dbReference type="Gene3D" id="2.70.98.30">
    <property type="entry name" value="Golgi alpha-mannosidase II, domain 4"/>
    <property type="match status" value="1"/>
</dbReference>
<dbReference type="RefSeq" id="XP_007674999.1">
    <property type="nucleotide sequence ID" value="XM_007676809.1"/>
</dbReference>
<dbReference type="InterPro" id="IPR040720">
    <property type="entry name" value="GH81_C"/>
</dbReference>
<evidence type="ECO:0000313" key="11">
    <source>
        <dbReference type="EMBL" id="EMC98323.1"/>
    </source>
</evidence>
<evidence type="ECO:0000256" key="1">
    <source>
        <dbReference type="ARBA" id="ARBA00000382"/>
    </source>
</evidence>
<dbReference type="InterPro" id="IPR005200">
    <property type="entry name" value="Endo-beta-glucanase"/>
</dbReference>
<proteinExistence type="inferred from homology"/>
<evidence type="ECO:0000256" key="3">
    <source>
        <dbReference type="ARBA" id="ARBA00012780"/>
    </source>
</evidence>
<dbReference type="AlphaFoldDB" id="M2N2Y9"/>
<dbReference type="OrthoDB" id="4473401at2759"/>
<dbReference type="GO" id="GO:0042973">
    <property type="term" value="F:glucan endo-1,3-beta-D-glucosidase activity"/>
    <property type="evidence" value="ECO:0007669"/>
    <property type="project" value="UniProtKB-EC"/>
</dbReference>
<dbReference type="EMBL" id="KB445553">
    <property type="protein sequence ID" value="EMC98323.1"/>
    <property type="molecule type" value="Genomic_DNA"/>
</dbReference>
<dbReference type="GO" id="GO:0009986">
    <property type="term" value="C:cell surface"/>
    <property type="evidence" value="ECO:0007669"/>
    <property type="project" value="TreeGrafter"/>
</dbReference>